<dbReference type="OrthoDB" id="9758822at2"/>
<gene>
    <name evidence="2" type="ORF">EZJ43_09510</name>
</gene>
<dbReference type="InterPro" id="IPR017853">
    <property type="entry name" value="GH"/>
</dbReference>
<dbReference type="AlphaFoldDB" id="A0A4R5MKN1"/>
<reference evidence="2 3" key="1">
    <citation type="submission" date="2019-02" db="EMBL/GenBank/DDBJ databases">
        <title>Pedobacter sp. nov., a novel speices isolated from soil of pinguins habitat in Antarcitica.</title>
        <authorList>
            <person name="He R.-H."/>
        </authorList>
    </citation>
    <scope>NUCLEOTIDE SEQUENCE [LARGE SCALE GENOMIC DNA]</scope>
    <source>
        <strain evidence="2 3">E01020</strain>
    </source>
</reference>
<dbReference type="Gene3D" id="3.20.20.70">
    <property type="entry name" value="Aldolase class I"/>
    <property type="match status" value="1"/>
</dbReference>
<evidence type="ECO:0000313" key="3">
    <source>
        <dbReference type="Proteomes" id="UP000295668"/>
    </source>
</evidence>
<accession>A0A4R5MKN1</accession>
<keyword evidence="1" id="KW-0732">Signal</keyword>
<keyword evidence="3" id="KW-1185">Reference proteome</keyword>
<dbReference type="Proteomes" id="UP000295668">
    <property type="component" value="Unassembled WGS sequence"/>
</dbReference>
<feature type="signal peptide" evidence="1">
    <location>
        <begin position="1"/>
        <end position="23"/>
    </location>
</feature>
<evidence type="ECO:0000313" key="2">
    <source>
        <dbReference type="EMBL" id="TDG36230.1"/>
    </source>
</evidence>
<name>A0A4R5MKN1_9SPHI</name>
<dbReference type="SUPFAM" id="SSF51445">
    <property type="entry name" value="(Trans)glycosidases"/>
    <property type="match status" value="1"/>
</dbReference>
<proteinExistence type="predicted"/>
<dbReference type="InterPro" id="IPR013785">
    <property type="entry name" value="Aldolase_TIM"/>
</dbReference>
<organism evidence="2 3">
    <name type="scientific">Pedobacter changchengzhani</name>
    <dbReference type="NCBI Taxonomy" id="2529274"/>
    <lineage>
        <taxon>Bacteria</taxon>
        <taxon>Pseudomonadati</taxon>
        <taxon>Bacteroidota</taxon>
        <taxon>Sphingobacteriia</taxon>
        <taxon>Sphingobacteriales</taxon>
        <taxon>Sphingobacteriaceae</taxon>
        <taxon>Pedobacter</taxon>
    </lineage>
</organism>
<comment type="caution">
    <text evidence="2">The sequence shown here is derived from an EMBL/GenBank/DDBJ whole genome shotgun (WGS) entry which is preliminary data.</text>
</comment>
<evidence type="ECO:0000256" key="1">
    <source>
        <dbReference type="SAM" id="SignalP"/>
    </source>
</evidence>
<dbReference type="RefSeq" id="WP_133262476.1">
    <property type="nucleotide sequence ID" value="NZ_SJCY01000005.1"/>
</dbReference>
<sequence length="806" mass="91090">MKKKIVNYTVLMLFLALSLNTFAQKVLVKKSDERVSISNALFSLDFNLKSGEYKGIDKKNNKTVFANARFDLDAGGFGWERAKYNYSFTESAIADTLGKGVQLSIKHVPMQGYALPRTLEIRIYEDLPFAVLGFSVTNPNNYTVRIKDAKLLDKGILFPKQKIEKPQTLRGGAGAEPNFVEQTMDMTAYNSAMLTAKVDNNRFTIVAGGLKYKEFLREVRLSAKDQSLTISVEDPQGKNIPAKQTYQSSDDVFLDFVTVDPFKSLETYGLAMRKANRAKPNMYNFPTLCGWLVSQSEYGDGKPRNNSPALVEELKLAKKNGFMNYTPVAVRLEPDGYCYSNFGDTQQGWWDNKHWADSNIVVPALMKPYETFGKFDNAVRALGGIPFTYFQGSLPSNDFALAHPDWMLNNDISMLHAEHYHHMPFVKYDFTDPGFKAYTLNMWKGLGAQGLRGIKFDYPESAWAKDGGFEDKSYTTTSAYRQLFQLCREGLGHDAFIHERALGEYGTPRLDITAGIVDLQRVWDDTSDFEPEMASRIGLRWYKNRAVFSYYPDGKSLLNPKTKQPLPTNERRTMLTQIGLISGRLELATAFENITKEMKHDITRLYPVLQEAKSFRPVDMLMGKKNPEVYVYDISPSWSQIILCNNTKEAKNVSAPLSGLEYEVGSLGLNPDKKYYVYDFWNNNLVGVFSGKDQLNIPLEKEQALVYSVHEVENHPQFISTNRHIMQGMMDLENVKWNSQNNQYSGTSKVVGGETMEIVIALNGKKALKVKVDQGKASIEKTSNGLLVLKISTKNNASVNWTVSFN</sequence>
<protein>
    <submittedName>
        <fullName evidence="2">Uncharacterized protein</fullName>
    </submittedName>
</protein>
<feature type="chain" id="PRO_5020648784" evidence="1">
    <location>
        <begin position="24"/>
        <end position="806"/>
    </location>
</feature>
<dbReference type="EMBL" id="SJCY01000005">
    <property type="protein sequence ID" value="TDG36230.1"/>
    <property type="molecule type" value="Genomic_DNA"/>
</dbReference>